<keyword evidence="1 5" id="KW-0846">Cobalamin</keyword>
<comment type="cofactor">
    <cofactor evidence="5">
        <name>adenosylcob(III)alamin</name>
        <dbReference type="ChEBI" id="CHEBI:18408"/>
    </cofactor>
    <text evidence="5">Binds between the large and small subunits.</text>
</comment>
<feature type="binding site" evidence="5">
    <location>
        <position position="199"/>
    </location>
    <ligand>
        <name>adenosylcob(III)alamin</name>
        <dbReference type="ChEBI" id="CHEBI:18408"/>
    </ligand>
</feature>
<dbReference type="AlphaFoldDB" id="A0A7C9UT20"/>
<comment type="caution">
    <text evidence="7">The sequence shown here is derived from an EMBL/GenBank/DDBJ whole genome shotgun (WGS) entry which is preliminary data.</text>
</comment>
<keyword evidence="4 5" id="KW-1283">Bacterial microcompartment</keyword>
<comment type="catalytic activity">
    <reaction evidence="5">
        <text>ethanolamine = acetaldehyde + NH4(+)</text>
        <dbReference type="Rhea" id="RHEA:15313"/>
        <dbReference type="ChEBI" id="CHEBI:15343"/>
        <dbReference type="ChEBI" id="CHEBI:28938"/>
        <dbReference type="ChEBI" id="CHEBI:57603"/>
        <dbReference type="EC" id="4.3.1.7"/>
    </reaction>
</comment>
<dbReference type="Gene3D" id="3.40.50.11240">
    <property type="entry name" value="Ethanolamine ammonia-lyase light chain (EutC)"/>
    <property type="match status" value="1"/>
</dbReference>
<dbReference type="PANTHER" id="PTHR39330">
    <property type="entry name" value="ETHANOLAMINE AMMONIA-LYASE LIGHT CHAIN"/>
    <property type="match status" value="1"/>
</dbReference>
<evidence type="ECO:0000256" key="6">
    <source>
        <dbReference type="SAM" id="MobiDB-lite"/>
    </source>
</evidence>
<dbReference type="Proteomes" id="UP000480684">
    <property type="component" value="Unassembled WGS sequence"/>
</dbReference>
<dbReference type="GO" id="GO:0006520">
    <property type="term" value="P:amino acid metabolic process"/>
    <property type="evidence" value="ECO:0007669"/>
    <property type="project" value="InterPro"/>
</dbReference>
<dbReference type="NCBIfam" id="NF003971">
    <property type="entry name" value="PRK05465.1"/>
    <property type="match status" value="1"/>
</dbReference>
<evidence type="ECO:0000313" key="8">
    <source>
        <dbReference type="Proteomes" id="UP000480684"/>
    </source>
</evidence>
<dbReference type="PIRSF" id="PIRSF018982">
    <property type="entry name" value="EutC"/>
    <property type="match status" value="1"/>
</dbReference>
<dbReference type="Gene3D" id="1.10.30.40">
    <property type="entry name" value="Ethanolamine ammonia-lyase light chain (EutC), N-terminal domain"/>
    <property type="match status" value="1"/>
</dbReference>
<feature type="binding site" evidence="5">
    <location>
        <position position="170"/>
    </location>
    <ligand>
        <name>adenosylcob(III)alamin</name>
        <dbReference type="ChEBI" id="CHEBI:18408"/>
    </ligand>
</feature>
<comment type="pathway">
    <text evidence="5">Amine and polyamine degradation; ethanolamine degradation.</text>
</comment>
<dbReference type="EC" id="4.3.1.7" evidence="5"/>
<feature type="binding site" evidence="5">
    <location>
        <position position="149"/>
    </location>
    <ligand>
        <name>adenosylcob(III)alamin</name>
        <dbReference type="ChEBI" id="CHEBI:18408"/>
    </ligand>
</feature>
<proteinExistence type="inferred from homology"/>
<organism evidence="7 8">
    <name type="scientific">Magnetospirillum aberrantis SpK</name>
    <dbReference type="NCBI Taxonomy" id="908842"/>
    <lineage>
        <taxon>Bacteria</taxon>
        <taxon>Pseudomonadati</taxon>
        <taxon>Pseudomonadota</taxon>
        <taxon>Alphaproteobacteria</taxon>
        <taxon>Rhodospirillales</taxon>
        <taxon>Rhodospirillaceae</taxon>
        <taxon>Magnetospirillum</taxon>
    </lineage>
</organism>
<comment type="function">
    <text evidence="5">Catalyzes the deamination of various vicinal amino-alcohols to oxo compounds. Allows this organism to utilize ethanolamine as the sole source of nitrogen and carbon in the presence of external vitamin B12.</text>
</comment>
<dbReference type="HAMAP" id="MF_00601">
    <property type="entry name" value="EutC"/>
    <property type="match status" value="1"/>
</dbReference>
<dbReference type="Pfam" id="PF05985">
    <property type="entry name" value="EutC"/>
    <property type="match status" value="1"/>
</dbReference>
<dbReference type="UniPathway" id="UPA00560"/>
<name>A0A7C9UT20_9PROT</name>
<comment type="subcellular location">
    <subcellularLocation>
        <location evidence="5">Bacterial microcompartment</location>
    </subcellularLocation>
</comment>
<reference evidence="7 8" key="1">
    <citation type="submission" date="2020-02" db="EMBL/GenBank/DDBJ databases">
        <authorList>
            <person name="Dziuba M."/>
            <person name="Kuznetsov B."/>
            <person name="Mardanov A."/>
            <person name="Ravin N."/>
            <person name="Grouzdev D."/>
        </authorList>
    </citation>
    <scope>NUCLEOTIDE SEQUENCE [LARGE SCALE GENOMIC DNA]</scope>
    <source>
        <strain evidence="7 8">SpK</strain>
    </source>
</reference>
<evidence type="ECO:0000313" key="7">
    <source>
        <dbReference type="EMBL" id="NFV79767.1"/>
    </source>
</evidence>
<dbReference type="InterPro" id="IPR042251">
    <property type="entry name" value="EutC_C"/>
</dbReference>
<evidence type="ECO:0000256" key="3">
    <source>
        <dbReference type="ARBA" id="ARBA00023285"/>
    </source>
</evidence>
<evidence type="ECO:0000256" key="4">
    <source>
        <dbReference type="ARBA" id="ARBA00024446"/>
    </source>
</evidence>
<evidence type="ECO:0000256" key="5">
    <source>
        <dbReference type="HAMAP-Rule" id="MF_00601"/>
    </source>
</evidence>
<sequence>MNTVTPLDPWARFRAATRARIGLGRAGDALPTPALLDFQAAHAKARDAVHGAVDFDALAAAFPGREVVNVQSAAADRVTYLRRPDLGRRLEDGCRASLEKGDYDIAFVVADGLSAAAVADHAAALLNACLDRLSGWRVAPVVLARQGRVALGDDIGAALGARMVAVLIGERPGLSVANSLGVYLTWDPRPGRRDSERNCISNIHADGLDIDGAAKRLTGLMAEARRIRATGITLKEDAVRLEGPGGPSDALVADQRGQEA</sequence>
<accession>A0A7C9UT20</accession>
<evidence type="ECO:0000256" key="2">
    <source>
        <dbReference type="ARBA" id="ARBA00023239"/>
    </source>
</evidence>
<dbReference type="GO" id="GO:0009350">
    <property type="term" value="C:ethanolamine ammonia-lyase complex"/>
    <property type="evidence" value="ECO:0007669"/>
    <property type="project" value="UniProtKB-UniRule"/>
</dbReference>
<feature type="region of interest" description="Disordered" evidence="6">
    <location>
        <begin position="239"/>
        <end position="260"/>
    </location>
</feature>
<dbReference type="GO" id="GO:0031419">
    <property type="term" value="F:cobalamin binding"/>
    <property type="evidence" value="ECO:0007669"/>
    <property type="project" value="UniProtKB-UniRule"/>
</dbReference>
<dbReference type="GO" id="GO:0008851">
    <property type="term" value="F:ethanolamine ammonia-lyase activity"/>
    <property type="evidence" value="ECO:0007669"/>
    <property type="project" value="UniProtKB-UniRule"/>
</dbReference>
<dbReference type="RefSeq" id="WP_163676792.1">
    <property type="nucleotide sequence ID" value="NZ_JAAIYP010000034.1"/>
</dbReference>
<keyword evidence="3 5" id="KW-0170">Cobalt</keyword>
<comment type="subunit">
    <text evidence="5">The basic unit is a heterodimer which dimerizes to form tetramers. The heterotetramers trimerize; 6 large subunits form a core ring with 6 small subunits projecting outwards.</text>
</comment>
<dbReference type="InterPro" id="IPR042255">
    <property type="entry name" value="EutC_N"/>
</dbReference>
<dbReference type="InterPro" id="IPR009246">
    <property type="entry name" value="EutC"/>
</dbReference>
<keyword evidence="2 5" id="KW-0456">Lyase</keyword>
<dbReference type="PANTHER" id="PTHR39330:SF1">
    <property type="entry name" value="ETHANOLAMINE AMMONIA-LYASE SMALL SUBUNIT"/>
    <property type="match status" value="1"/>
</dbReference>
<dbReference type="GO" id="GO:0046336">
    <property type="term" value="P:ethanolamine catabolic process"/>
    <property type="evidence" value="ECO:0007669"/>
    <property type="project" value="UniProtKB-UniRule"/>
</dbReference>
<dbReference type="GO" id="GO:0031471">
    <property type="term" value="C:ethanolamine degradation polyhedral organelle"/>
    <property type="evidence" value="ECO:0007669"/>
    <property type="project" value="UniProtKB-UniRule"/>
</dbReference>
<gene>
    <name evidence="5" type="primary">eutC</name>
    <name evidence="7" type="ORF">G4223_06550</name>
</gene>
<protein>
    <recommendedName>
        <fullName evidence="5">Ethanolamine ammonia-lyase small subunit</fullName>
        <shortName evidence="5">EAL small subunit</shortName>
        <ecNumber evidence="5">4.3.1.7</ecNumber>
    </recommendedName>
</protein>
<dbReference type="EMBL" id="JAAIYP010000034">
    <property type="protein sequence ID" value="NFV79767.1"/>
    <property type="molecule type" value="Genomic_DNA"/>
</dbReference>
<comment type="similarity">
    <text evidence="5">Belongs to the EutC family.</text>
</comment>
<keyword evidence="8" id="KW-1185">Reference proteome</keyword>
<evidence type="ECO:0000256" key="1">
    <source>
        <dbReference type="ARBA" id="ARBA00022628"/>
    </source>
</evidence>